<dbReference type="Proteomes" id="UP001234178">
    <property type="component" value="Unassembled WGS sequence"/>
</dbReference>
<feature type="region of interest" description="Disordered" evidence="1">
    <location>
        <begin position="80"/>
        <end position="115"/>
    </location>
</feature>
<dbReference type="EMBL" id="JAOYFB010000038">
    <property type="protein sequence ID" value="KAK4027789.1"/>
    <property type="molecule type" value="Genomic_DNA"/>
</dbReference>
<evidence type="ECO:0000256" key="1">
    <source>
        <dbReference type="SAM" id="MobiDB-lite"/>
    </source>
</evidence>
<accession>A0ABR0ARP7</accession>
<comment type="caution">
    <text evidence="2">The sequence shown here is derived from an EMBL/GenBank/DDBJ whole genome shotgun (WGS) entry which is preliminary data.</text>
</comment>
<feature type="compositionally biased region" description="Basic and acidic residues" evidence="1">
    <location>
        <begin position="81"/>
        <end position="92"/>
    </location>
</feature>
<sequence length="115" mass="12511">MGHPTVALQLRSVDAGGLVECVGHVVEQQVDPSGTPLADAVHESRPVDVVLPPHGLLLQLHSSAQLTIATTWHTYRMGESSADHDVQAEMAKRATTMNRDQRSPKNKSQHRNTCT</sequence>
<proteinExistence type="predicted"/>
<evidence type="ECO:0000313" key="2">
    <source>
        <dbReference type="EMBL" id="KAK4027789.1"/>
    </source>
</evidence>
<evidence type="ECO:0000313" key="3">
    <source>
        <dbReference type="Proteomes" id="UP001234178"/>
    </source>
</evidence>
<reference evidence="2 3" key="1">
    <citation type="journal article" date="2023" name="Nucleic Acids Res.">
        <title>The hologenome of Daphnia magna reveals possible DNA methylation and microbiome-mediated evolution of the host genome.</title>
        <authorList>
            <person name="Chaturvedi A."/>
            <person name="Li X."/>
            <person name="Dhandapani V."/>
            <person name="Marshall H."/>
            <person name="Kissane S."/>
            <person name="Cuenca-Cambronero M."/>
            <person name="Asole G."/>
            <person name="Calvet F."/>
            <person name="Ruiz-Romero M."/>
            <person name="Marangio P."/>
            <person name="Guigo R."/>
            <person name="Rago D."/>
            <person name="Mirbahai L."/>
            <person name="Eastwood N."/>
            <person name="Colbourne J.K."/>
            <person name="Zhou J."/>
            <person name="Mallon E."/>
            <person name="Orsini L."/>
        </authorList>
    </citation>
    <scope>NUCLEOTIDE SEQUENCE [LARGE SCALE GENOMIC DNA]</scope>
    <source>
        <strain evidence="2">LRV0_1</strain>
    </source>
</reference>
<organism evidence="2 3">
    <name type="scientific">Daphnia magna</name>
    <dbReference type="NCBI Taxonomy" id="35525"/>
    <lineage>
        <taxon>Eukaryota</taxon>
        <taxon>Metazoa</taxon>
        <taxon>Ecdysozoa</taxon>
        <taxon>Arthropoda</taxon>
        <taxon>Crustacea</taxon>
        <taxon>Branchiopoda</taxon>
        <taxon>Diplostraca</taxon>
        <taxon>Cladocera</taxon>
        <taxon>Anomopoda</taxon>
        <taxon>Daphniidae</taxon>
        <taxon>Daphnia</taxon>
    </lineage>
</organism>
<name>A0ABR0ARP7_9CRUS</name>
<protein>
    <submittedName>
        <fullName evidence="2">Uncharacterized protein</fullName>
    </submittedName>
</protein>
<feature type="compositionally biased region" description="Basic residues" evidence="1">
    <location>
        <begin position="104"/>
        <end position="115"/>
    </location>
</feature>
<keyword evidence="3" id="KW-1185">Reference proteome</keyword>
<gene>
    <name evidence="2" type="ORF">OUZ56_016930</name>
</gene>